<name>A0A803LM64_CHEQI</name>
<dbReference type="AlphaFoldDB" id="A0A803LM64"/>
<dbReference type="PANTHER" id="PTHR47718:SF13">
    <property type="entry name" value="OS09G0290500 PROTEIN"/>
    <property type="match status" value="1"/>
</dbReference>
<feature type="compositionally biased region" description="Basic and acidic residues" evidence="1">
    <location>
        <begin position="206"/>
        <end position="222"/>
    </location>
</feature>
<evidence type="ECO:0000313" key="3">
    <source>
        <dbReference type="EnsemblPlants" id="AUR62015375-RA:cds"/>
    </source>
</evidence>
<feature type="domain" description="MULE transposase" evidence="2">
    <location>
        <begin position="103"/>
        <end position="150"/>
    </location>
</feature>
<feature type="region of interest" description="Disordered" evidence="1">
    <location>
        <begin position="189"/>
        <end position="230"/>
    </location>
</feature>
<reference evidence="3" key="2">
    <citation type="submission" date="2021-03" db="UniProtKB">
        <authorList>
            <consortium name="EnsemblPlants"/>
        </authorList>
    </citation>
    <scope>IDENTIFICATION</scope>
</reference>
<sequence length="258" mass="29855">MRFLNVDPSEIGMIFDSWQEIDVYFNAYGKQQGFGVVRGQSAYKHFKDGSKIKREVTWKCDCAGKPDTQRKVGGKRIAREFEGEPVATKKSKKMWLRGHVVWWMFSTWLDVVGGDPPTAILTGQDPAMRKALKAVMPQTRHRWCLWHITEKFCVKLGKCKGNTRLWDFAEKYVAAMEQRLLSKRLADVEEDRRQKEEHRKKYAAKKARDERARKKATAKENTDECVVETPQSPHTFTNSIQVSEDTVGNDIMVNLGYY</sequence>
<dbReference type="PANTHER" id="PTHR47718">
    <property type="entry name" value="OS01G0519700 PROTEIN"/>
    <property type="match status" value="1"/>
</dbReference>
<dbReference type="Pfam" id="PF10551">
    <property type="entry name" value="MULE"/>
    <property type="match status" value="1"/>
</dbReference>
<dbReference type="InterPro" id="IPR018289">
    <property type="entry name" value="MULE_transposase_dom"/>
</dbReference>
<feature type="compositionally biased region" description="Basic and acidic residues" evidence="1">
    <location>
        <begin position="189"/>
        <end position="199"/>
    </location>
</feature>
<dbReference type="Proteomes" id="UP000596660">
    <property type="component" value="Unplaced"/>
</dbReference>
<organism evidence="3 4">
    <name type="scientific">Chenopodium quinoa</name>
    <name type="common">Quinoa</name>
    <dbReference type="NCBI Taxonomy" id="63459"/>
    <lineage>
        <taxon>Eukaryota</taxon>
        <taxon>Viridiplantae</taxon>
        <taxon>Streptophyta</taxon>
        <taxon>Embryophyta</taxon>
        <taxon>Tracheophyta</taxon>
        <taxon>Spermatophyta</taxon>
        <taxon>Magnoliopsida</taxon>
        <taxon>eudicotyledons</taxon>
        <taxon>Gunneridae</taxon>
        <taxon>Pentapetalae</taxon>
        <taxon>Caryophyllales</taxon>
        <taxon>Chenopodiaceae</taxon>
        <taxon>Chenopodioideae</taxon>
        <taxon>Atripliceae</taxon>
        <taxon>Chenopodium</taxon>
    </lineage>
</organism>
<dbReference type="EnsemblPlants" id="AUR62015375-RA">
    <property type="protein sequence ID" value="AUR62015375-RA:cds"/>
    <property type="gene ID" value="AUR62015375"/>
</dbReference>
<evidence type="ECO:0000256" key="1">
    <source>
        <dbReference type="SAM" id="MobiDB-lite"/>
    </source>
</evidence>
<evidence type="ECO:0000259" key="2">
    <source>
        <dbReference type="Pfam" id="PF10551"/>
    </source>
</evidence>
<keyword evidence="4" id="KW-1185">Reference proteome</keyword>
<accession>A0A803LM64</accession>
<dbReference type="Gramene" id="AUR62015375-RA">
    <property type="protein sequence ID" value="AUR62015375-RA:cds"/>
    <property type="gene ID" value="AUR62015375"/>
</dbReference>
<protein>
    <recommendedName>
        <fullName evidence="2">MULE transposase domain-containing protein</fullName>
    </recommendedName>
</protein>
<reference evidence="3" key="1">
    <citation type="journal article" date="2017" name="Nature">
        <title>The genome of Chenopodium quinoa.</title>
        <authorList>
            <person name="Jarvis D.E."/>
            <person name="Ho Y.S."/>
            <person name="Lightfoot D.J."/>
            <person name="Schmoeckel S.M."/>
            <person name="Li B."/>
            <person name="Borm T.J.A."/>
            <person name="Ohyanagi H."/>
            <person name="Mineta K."/>
            <person name="Michell C.T."/>
            <person name="Saber N."/>
            <person name="Kharbatia N.M."/>
            <person name="Rupper R.R."/>
            <person name="Sharp A.R."/>
            <person name="Dally N."/>
            <person name="Boughton B.A."/>
            <person name="Woo Y.H."/>
            <person name="Gao G."/>
            <person name="Schijlen E.G.W.M."/>
            <person name="Guo X."/>
            <person name="Momin A.A."/>
            <person name="Negrao S."/>
            <person name="Al-Babili S."/>
            <person name="Gehring C."/>
            <person name="Roessner U."/>
            <person name="Jung C."/>
            <person name="Murphy K."/>
            <person name="Arold S.T."/>
            <person name="Gojobori T."/>
            <person name="van der Linden C.G."/>
            <person name="van Loo E.N."/>
            <person name="Jellen E.N."/>
            <person name="Maughan P.J."/>
            <person name="Tester M."/>
        </authorList>
    </citation>
    <scope>NUCLEOTIDE SEQUENCE [LARGE SCALE GENOMIC DNA]</scope>
    <source>
        <strain evidence="3">cv. PI 614886</strain>
    </source>
</reference>
<evidence type="ECO:0000313" key="4">
    <source>
        <dbReference type="Proteomes" id="UP000596660"/>
    </source>
</evidence>
<proteinExistence type="predicted"/>